<feature type="region of interest" description="Disordered" evidence="15">
    <location>
        <begin position="598"/>
        <end position="649"/>
    </location>
</feature>
<comment type="subcellular location">
    <subcellularLocation>
        <location evidence="2">Chromosome</location>
    </subcellularLocation>
    <subcellularLocation>
        <location evidence="1">Nucleus</location>
    </subcellularLocation>
</comment>
<evidence type="ECO:0000256" key="7">
    <source>
        <dbReference type="ARBA" id="ARBA00022771"/>
    </source>
</evidence>
<feature type="domain" description="RING-type" evidence="16">
    <location>
        <begin position="20"/>
        <end position="60"/>
    </location>
</feature>
<proteinExistence type="predicted"/>
<evidence type="ECO:0000256" key="5">
    <source>
        <dbReference type="ARBA" id="ARBA00022737"/>
    </source>
</evidence>
<dbReference type="eggNOG" id="KOG1216">
    <property type="taxonomic scope" value="Eukaryota"/>
</dbReference>
<feature type="compositionally biased region" description="Polar residues" evidence="15">
    <location>
        <begin position="1272"/>
        <end position="1294"/>
    </location>
</feature>
<dbReference type="PROSITE" id="PS50172">
    <property type="entry name" value="BRCT"/>
    <property type="match status" value="2"/>
</dbReference>
<feature type="compositionally biased region" description="Polar residues" evidence="15">
    <location>
        <begin position="274"/>
        <end position="283"/>
    </location>
</feature>
<feature type="compositionally biased region" description="Polar residues" evidence="15">
    <location>
        <begin position="132"/>
        <end position="144"/>
    </location>
</feature>
<dbReference type="InterPro" id="IPR001357">
    <property type="entry name" value="BRCT_dom"/>
</dbReference>
<keyword evidence="3" id="KW-0158">Chromosome</keyword>
<dbReference type="GO" id="GO:0008270">
    <property type="term" value="F:zinc ion binding"/>
    <property type="evidence" value="ECO:0007669"/>
    <property type="project" value="UniProtKB-KW"/>
</dbReference>
<dbReference type="eggNOG" id="KOG4362">
    <property type="taxonomic scope" value="Eukaryota"/>
</dbReference>
<evidence type="ECO:0000256" key="9">
    <source>
        <dbReference type="ARBA" id="ARBA00023204"/>
    </source>
</evidence>
<dbReference type="SUPFAM" id="SSF52113">
    <property type="entry name" value="BRCT domain"/>
    <property type="match status" value="2"/>
</dbReference>
<feature type="region of interest" description="Disordered" evidence="15">
    <location>
        <begin position="1056"/>
        <end position="1075"/>
    </location>
</feature>
<feature type="region of interest" description="Disordered" evidence="15">
    <location>
        <begin position="989"/>
        <end position="1021"/>
    </location>
</feature>
<dbReference type="GO" id="GO:0045944">
    <property type="term" value="P:positive regulation of transcription by RNA polymerase II"/>
    <property type="evidence" value="ECO:0007669"/>
    <property type="project" value="TreeGrafter"/>
</dbReference>
<dbReference type="STRING" id="126957.T1JA44"/>
<evidence type="ECO:0000256" key="2">
    <source>
        <dbReference type="ARBA" id="ARBA00004286"/>
    </source>
</evidence>
<evidence type="ECO:0000256" key="6">
    <source>
        <dbReference type="ARBA" id="ARBA00022763"/>
    </source>
</evidence>
<sequence>MLFENALKEISSALHTNIQCSFCMKTLSDPVSTLCDHQFCRKCILDFLKKTTQHKCPRCDATIAIKHLTTDKCFSEISNLVNILAKEMDTEIRTKAGCSTGKRFDYVVPQPVSVAPKINHSTATSHAEDTINLPSTSLGTRNSNARRLIQPSRRSHSGIPHKLNDNHNTLYENNERGTLLTQLDREYDLNSTTRFSPAETRIGFNNKLFHYIVSEDLTGQKEVDEGLVAAVTPENSSISSGEVGEENEQLFKPGGTNMSYGTKVQTWLRGMENNPKTDASSVLINEKDSSLEEEPKSESRNVQLQTTKRKCGIIRPLAVCETTTAEAVDPYDFIPSQRTVPVKKRRGRPRGKSGRLVKSGKFRNIQKNRGPKYVPIEKAEAYDNVQPIDSSQSEDEEDLYRLFLTPRITEAELNEQTGKLRKSTSRIAIKSTKRKSAEDRREYENEIKAMADEIEDVEKHDLTVMRSKRRKIDIMNVETVLESRSNAKTIDACDDLTNFDFVGAGTLRAPSAVQHMRCSFSPDSSDDGLPAAFGLSSIVGSPIMVLNKDGPGVENDICVHESENSVSKSHENNNLEEIGQVACTTKDTLANVMIVNNCTPSKSSTSKMASRDETPSKMASRDETPSKMPSRDETPSKMPSPDENQRVKTSKRRNIFCSFMLNSPVKTTSMKTNPLESVIEISDATTSAKIDVPNKTITRINTPIKITTGIDTSNKTAPWIETVCSDKELQNISVCRMCGIPSLSVVSLGVQTDFQFSSTDVIMYPSFRVPVDRPNAESCEEKINSVSNRGNNDSDKLVVDDDHRQSVINESITSAGPSFIVGSVQTPPSKPLIFENCLDPVEDNVIESEREIDLISNRSLSPMNDSLTTQPMDIDQLYENQSANRSKRKRSRDYANETFEVEYNNELERDDSIDEDIFIEASDNQNKLPSHQTSTPKSESEESVIHRPLLKANTSRRLEDSDESDHKKYSRNIFDTLDRNLYSLSKTQDSMDHEDDNSFLQQSPPPRETPNVKPKSKTRRGLANISNIYEEFPIRKENVSPAKLSDSVINVRSGMLYGGGSPKPHGPKSKTRRNLSEYLEGQTESMSQDMILPTPNSKTGAGRSFTSISELNEKESEGRLRKVDDSGYGSTKRDVSAKRSLSVLLDKQVIQEGDYVFGSRVDVEEKEESVFVVEENVKECSAESHESKVEKLRKKHRSFLELPDEINVVDCEMEKNRQYTPSEKRDTPVEKRDTPIEKRDTPIEKRDTPIEKRDMPIEKRASPIEKRPTPIEKSTTTIEKSGTPIEKNTTTIEKSGTPIEKSGTTIEKSGTPIEKSGTPIEKSDMTIEKSGTTIEKSGTTIEKSGTTIEKSGTSIEKSGTLIEKSGTPIEKRGAQTEKRSKQKSTVDAITDSELLNIDLDIYDIGAQEEEQEQMTTNNSTQRKLDNLNNQQNLSELSLTPAKVIREVSAREERQHSVLEPLLGTSRLQDTNQTARREIQITNFRRWENVIEEPVEEDGKLSFVASGLNAQEMKQVQDLARKIDADFRLKFSYDTSHVIVKTSRDFIANRTLKYLQGIASKCWLVSIDWVTDSLRVGRLHNEERYEVVGDRIQGNHCGPKRSRVSKELLFSKYEICCVGEFLEITKDDLIKLATSCGARSVYSATMFSYTPGIIQLLLLQSVERNRAIQDMCDKYEVIAASRDWLLDSISQYTILPMKTYPHLNPSIPPHS</sequence>
<dbReference type="Gene3D" id="3.40.50.10190">
    <property type="entry name" value="BRCT domain"/>
    <property type="match status" value="2"/>
</dbReference>
<keyword evidence="10" id="KW-0539">Nucleus</keyword>
<keyword evidence="7 13" id="KW-0863">Zinc-finger</keyword>
<dbReference type="Pfam" id="PF00097">
    <property type="entry name" value="zf-C3HC4"/>
    <property type="match status" value="1"/>
</dbReference>
<feature type="region of interest" description="Disordered" evidence="15">
    <location>
        <begin position="271"/>
        <end position="303"/>
    </location>
</feature>
<feature type="compositionally biased region" description="Basic and acidic residues" evidence="15">
    <location>
        <begin position="285"/>
        <end position="299"/>
    </location>
</feature>
<evidence type="ECO:0000259" key="16">
    <source>
        <dbReference type="PROSITE" id="PS50089"/>
    </source>
</evidence>
<feature type="compositionally biased region" description="Basic and acidic residues" evidence="15">
    <location>
        <begin position="956"/>
        <end position="966"/>
    </location>
</feature>
<reference evidence="18" key="2">
    <citation type="submission" date="2015-02" db="UniProtKB">
        <authorList>
            <consortium name="EnsemblMetazoa"/>
        </authorList>
    </citation>
    <scope>IDENTIFICATION</scope>
</reference>
<dbReference type="SMART" id="SM00184">
    <property type="entry name" value="RING"/>
    <property type="match status" value="1"/>
</dbReference>
<feature type="region of interest" description="Disordered" evidence="15">
    <location>
        <begin position="1258"/>
        <end position="1319"/>
    </location>
</feature>
<feature type="compositionally biased region" description="Basic and acidic residues" evidence="15">
    <location>
        <begin position="1258"/>
        <end position="1270"/>
    </location>
</feature>
<dbReference type="GO" id="GO:0000724">
    <property type="term" value="P:double-strand break repair via homologous recombination"/>
    <property type="evidence" value="ECO:0007669"/>
    <property type="project" value="TreeGrafter"/>
</dbReference>
<evidence type="ECO:0000256" key="8">
    <source>
        <dbReference type="ARBA" id="ARBA00022833"/>
    </source>
</evidence>
<dbReference type="HOGENOM" id="CLU_240599_0_0_1"/>
<keyword evidence="19" id="KW-1185">Reference proteome</keyword>
<feature type="compositionally biased region" description="Polar residues" evidence="15">
    <location>
        <begin position="860"/>
        <end position="871"/>
    </location>
</feature>
<dbReference type="FunFam" id="3.40.50.10190:FF:000006">
    <property type="entry name" value="Breast cancer type 1 susceptibility protein homolog"/>
    <property type="match status" value="1"/>
</dbReference>
<feature type="domain" description="BRCT" evidence="17">
    <location>
        <begin position="1502"/>
        <end position="1586"/>
    </location>
</feature>
<protein>
    <recommendedName>
        <fullName evidence="12">RING-type E3 ubiquitin transferase BRCA1</fullName>
    </recommendedName>
</protein>
<dbReference type="InterPro" id="IPR001841">
    <property type="entry name" value="Znf_RING"/>
</dbReference>
<dbReference type="SUPFAM" id="SSF57850">
    <property type="entry name" value="RING/U-box"/>
    <property type="match status" value="1"/>
</dbReference>
<dbReference type="PROSITE" id="PS00518">
    <property type="entry name" value="ZF_RING_1"/>
    <property type="match status" value="1"/>
</dbReference>
<dbReference type="PANTHER" id="PTHR13763:SF0">
    <property type="entry name" value="BREAST CANCER TYPE 1 SUSCEPTIBILITY PROTEIN"/>
    <property type="match status" value="1"/>
</dbReference>
<name>T1JA44_STRMM</name>
<dbReference type="EMBL" id="JH431984">
    <property type="status" value="NOT_ANNOTATED_CDS"/>
    <property type="molecule type" value="Genomic_DNA"/>
</dbReference>
<feature type="coiled-coil region" evidence="14">
    <location>
        <begin position="433"/>
        <end position="460"/>
    </location>
</feature>
<dbReference type="InterPro" id="IPR031099">
    <property type="entry name" value="BRCA1-associated"/>
</dbReference>
<feature type="region of interest" description="Disordered" evidence="15">
    <location>
        <begin position="1113"/>
        <end position="1132"/>
    </location>
</feature>
<dbReference type="GO" id="GO:0070531">
    <property type="term" value="C:BRCA1-A complex"/>
    <property type="evidence" value="ECO:0007669"/>
    <property type="project" value="TreeGrafter"/>
</dbReference>
<dbReference type="InterPro" id="IPR036420">
    <property type="entry name" value="BRCT_dom_sf"/>
</dbReference>
<keyword evidence="11" id="KW-0131">Cell cycle</keyword>
<evidence type="ECO:0000259" key="17">
    <source>
        <dbReference type="PROSITE" id="PS50172"/>
    </source>
</evidence>
<dbReference type="InterPro" id="IPR013083">
    <property type="entry name" value="Znf_RING/FYVE/PHD"/>
</dbReference>
<evidence type="ECO:0000256" key="12">
    <source>
        <dbReference type="ARBA" id="ARBA00031556"/>
    </source>
</evidence>
<dbReference type="Pfam" id="PF00533">
    <property type="entry name" value="BRCT"/>
    <property type="match status" value="1"/>
</dbReference>
<dbReference type="OMA" id="ICVHESE"/>
<dbReference type="GO" id="GO:0004842">
    <property type="term" value="F:ubiquitin-protein transferase activity"/>
    <property type="evidence" value="ECO:0007669"/>
    <property type="project" value="TreeGrafter"/>
</dbReference>
<keyword evidence="5" id="KW-0677">Repeat</keyword>
<dbReference type="InterPro" id="IPR017907">
    <property type="entry name" value="Znf_RING_CS"/>
</dbReference>
<dbReference type="SMART" id="SM00292">
    <property type="entry name" value="BRCT"/>
    <property type="match status" value="2"/>
</dbReference>
<evidence type="ECO:0000256" key="15">
    <source>
        <dbReference type="SAM" id="MobiDB-lite"/>
    </source>
</evidence>
<reference evidence="19" key="1">
    <citation type="submission" date="2011-05" db="EMBL/GenBank/DDBJ databases">
        <authorList>
            <person name="Richards S.R."/>
            <person name="Qu J."/>
            <person name="Jiang H."/>
            <person name="Jhangiani S.N."/>
            <person name="Agravi P."/>
            <person name="Goodspeed R."/>
            <person name="Gross S."/>
            <person name="Mandapat C."/>
            <person name="Jackson L."/>
            <person name="Mathew T."/>
            <person name="Pu L."/>
            <person name="Thornton R."/>
            <person name="Saada N."/>
            <person name="Wilczek-Boney K.B."/>
            <person name="Lee S."/>
            <person name="Kovar C."/>
            <person name="Wu Y."/>
            <person name="Scherer S.E."/>
            <person name="Worley K.C."/>
            <person name="Muzny D.M."/>
            <person name="Gibbs R."/>
        </authorList>
    </citation>
    <scope>NUCLEOTIDE SEQUENCE</scope>
    <source>
        <strain evidence="19">Brora</strain>
    </source>
</reference>
<organism evidence="18 19">
    <name type="scientific">Strigamia maritima</name>
    <name type="common">European centipede</name>
    <name type="synonym">Geophilus maritimus</name>
    <dbReference type="NCBI Taxonomy" id="126957"/>
    <lineage>
        <taxon>Eukaryota</taxon>
        <taxon>Metazoa</taxon>
        <taxon>Ecdysozoa</taxon>
        <taxon>Arthropoda</taxon>
        <taxon>Myriapoda</taxon>
        <taxon>Chilopoda</taxon>
        <taxon>Pleurostigmophora</taxon>
        <taxon>Geophilomorpha</taxon>
        <taxon>Linotaeniidae</taxon>
        <taxon>Strigamia</taxon>
    </lineage>
</organism>
<keyword evidence="4" id="KW-0479">Metal-binding</keyword>
<dbReference type="GO" id="GO:0005694">
    <property type="term" value="C:chromosome"/>
    <property type="evidence" value="ECO:0007669"/>
    <property type="project" value="UniProtKB-SubCell"/>
</dbReference>
<feature type="region of interest" description="Disordered" evidence="15">
    <location>
        <begin position="860"/>
        <end position="892"/>
    </location>
</feature>
<feature type="compositionally biased region" description="Polar residues" evidence="15">
    <location>
        <begin position="922"/>
        <end position="937"/>
    </location>
</feature>
<evidence type="ECO:0000256" key="10">
    <source>
        <dbReference type="ARBA" id="ARBA00023242"/>
    </source>
</evidence>
<feature type="region of interest" description="Disordered" evidence="15">
    <location>
        <begin position="1216"/>
        <end position="1236"/>
    </location>
</feature>
<evidence type="ECO:0000256" key="13">
    <source>
        <dbReference type="PROSITE-ProRule" id="PRU00175"/>
    </source>
</evidence>
<evidence type="ECO:0000313" key="19">
    <source>
        <dbReference type="Proteomes" id="UP000014500"/>
    </source>
</evidence>
<dbReference type="Proteomes" id="UP000014500">
    <property type="component" value="Unassembled WGS sequence"/>
</dbReference>
<accession>T1JA44</accession>
<feature type="domain" description="BRCT" evidence="17">
    <location>
        <begin position="1604"/>
        <end position="1701"/>
    </location>
</feature>
<keyword evidence="8" id="KW-0862">Zinc</keyword>
<dbReference type="PANTHER" id="PTHR13763">
    <property type="entry name" value="BREAST CANCER TYPE 1 SUSCEPTIBILITY PROTEIN BRCA1"/>
    <property type="match status" value="1"/>
</dbReference>
<evidence type="ECO:0000256" key="1">
    <source>
        <dbReference type="ARBA" id="ARBA00004123"/>
    </source>
</evidence>
<feature type="compositionally biased region" description="Basic and acidic residues" evidence="15">
    <location>
        <begin position="609"/>
        <end position="635"/>
    </location>
</feature>
<feature type="region of interest" description="Disordered" evidence="15">
    <location>
        <begin position="922"/>
        <end position="966"/>
    </location>
</feature>
<evidence type="ECO:0000256" key="14">
    <source>
        <dbReference type="SAM" id="Coils"/>
    </source>
</evidence>
<dbReference type="Gene3D" id="3.30.40.10">
    <property type="entry name" value="Zinc/RING finger domain, C3HC4 (zinc finger)"/>
    <property type="match status" value="1"/>
</dbReference>
<dbReference type="GO" id="GO:0031436">
    <property type="term" value="C:BRCA1-BARD1 complex"/>
    <property type="evidence" value="ECO:0007669"/>
    <property type="project" value="TreeGrafter"/>
</dbReference>
<dbReference type="PROSITE" id="PS50089">
    <property type="entry name" value="ZF_RING_2"/>
    <property type="match status" value="1"/>
</dbReference>
<feature type="compositionally biased region" description="Polar residues" evidence="15">
    <location>
        <begin position="598"/>
        <end position="608"/>
    </location>
</feature>
<evidence type="ECO:0000256" key="4">
    <source>
        <dbReference type="ARBA" id="ARBA00022723"/>
    </source>
</evidence>
<keyword evidence="9" id="KW-0234">DNA repair</keyword>
<evidence type="ECO:0000256" key="3">
    <source>
        <dbReference type="ARBA" id="ARBA00022454"/>
    </source>
</evidence>
<keyword evidence="6" id="KW-0227">DNA damage</keyword>
<feature type="region of interest" description="Disordered" evidence="15">
    <location>
        <begin position="121"/>
        <end position="144"/>
    </location>
</feature>
<feature type="region of interest" description="Disordered" evidence="15">
    <location>
        <begin position="1082"/>
        <end position="1103"/>
    </location>
</feature>
<keyword evidence="14" id="KW-0175">Coiled coil</keyword>
<dbReference type="EnsemblMetazoa" id="SMAR010600-RA">
    <property type="protein sequence ID" value="SMAR010600-PA"/>
    <property type="gene ID" value="SMAR010600"/>
</dbReference>
<evidence type="ECO:0000313" key="18">
    <source>
        <dbReference type="EnsemblMetazoa" id="SMAR010600-PA"/>
    </source>
</evidence>
<dbReference type="InterPro" id="IPR018957">
    <property type="entry name" value="Znf_C3HC4_RING-type"/>
</dbReference>
<evidence type="ECO:0000256" key="11">
    <source>
        <dbReference type="ARBA" id="ARBA00023306"/>
    </source>
</evidence>